<dbReference type="GO" id="GO:0015074">
    <property type="term" value="P:DNA integration"/>
    <property type="evidence" value="ECO:0007669"/>
    <property type="project" value="InterPro"/>
</dbReference>
<feature type="domain" description="Tyr recombinase" evidence="4">
    <location>
        <begin position="192"/>
        <end position="380"/>
    </location>
</feature>
<dbReference type="PANTHER" id="PTHR30349:SF64">
    <property type="entry name" value="PROPHAGE INTEGRASE INTD-RELATED"/>
    <property type="match status" value="1"/>
</dbReference>
<keyword evidence="3" id="KW-0233">DNA recombination</keyword>
<dbReference type="InterPro" id="IPR050090">
    <property type="entry name" value="Tyrosine_recombinase_XerCD"/>
</dbReference>
<evidence type="ECO:0000256" key="3">
    <source>
        <dbReference type="ARBA" id="ARBA00023172"/>
    </source>
</evidence>
<dbReference type="Proteomes" id="UP000617426">
    <property type="component" value="Unassembled WGS sequence"/>
</dbReference>
<dbReference type="PANTHER" id="PTHR30349">
    <property type="entry name" value="PHAGE INTEGRASE-RELATED"/>
    <property type="match status" value="1"/>
</dbReference>
<dbReference type="InterPro" id="IPR011010">
    <property type="entry name" value="DNA_brk_join_enz"/>
</dbReference>
<dbReference type="SUPFAM" id="SSF56349">
    <property type="entry name" value="DNA breaking-rejoining enzymes"/>
    <property type="match status" value="1"/>
</dbReference>
<keyword evidence="2" id="KW-0238">DNA-binding</keyword>
<dbReference type="Gene3D" id="1.10.150.130">
    <property type="match status" value="1"/>
</dbReference>
<gene>
    <name evidence="5" type="ORF">HD592_000241</name>
</gene>
<keyword evidence="6" id="KW-1185">Reference proteome</keyword>
<proteinExistence type="inferred from homology"/>
<evidence type="ECO:0000256" key="1">
    <source>
        <dbReference type="ARBA" id="ARBA00008857"/>
    </source>
</evidence>
<evidence type="ECO:0000313" key="5">
    <source>
        <dbReference type="EMBL" id="MBB6333676.1"/>
    </source>
</evidence>
<organism evidence="5 6">
    <name type="scientific">Schaalia hyovaginalis</name>
    <dbReference type="NCBI Taxonomy" id="29316"/>
    <lineage>
        <taxon>Bacteria</taxon>
        <taxon>Bacillati</taxon>
        <taxon>Actinomycetota</taxon>
        <taxon>Actinomycetes</taxon>
        <taxon>Actinomycetales</taxon>
        <taxon>Actinomycetaceae</taxon>
        <taxon>Schaalia</taxon>
    </lineage>
</organism>
<dbReference type="InterPro" id="IPR013762">
    <property type="entry name" value="Integrase-like_cat_sf"/>
</dbReference>
<protein>
    <submittedName>
        <fullName evidence="5">Integrase</fullName>
    </submittedName>
</protein>
<accession>A0A923E4U8</accession>
<evidence type="ECO:0000256" key="2">
    <source>
        <dbReference type="ARBA" id="ARBA00023125"/>
    </source>
</evidence>
<sequence length="398" mass="44225">MPNPSPFTNKSGTVVYRVQYRPYPGKGPTTDTFETYRQAADFCALIKRVGPSQARLLREAVTRAELEEAITCRDAFTRFCEHASSYAEEGTVAKYKLMWDSRIGPTFDPWPIGQVTRQHVEAWVAKLRRTETTTSHRARTKDPSLDPQFMSPKTIANLQGLLSSVFRLQVDEGHLEKNPAHRIRLPAKHTTRPPIFLSTSQRTSLLARTPAEWQTLIALLLATGLRWGEATALAASDLDLEATPATVRVERAWKRGAQGFHLGPPKSRKSRRTITLPAQLVPELQELADRRGTGMLFVGPDGGRLRSEWFTARVWRPTVEAAGIDPAPRIHDLRHTHASMLLGAGVPIHIVQYRMGHESIQTTVNVYGHLVPDAGRIAAEATELAMATALPQLIESAS</sequence>
<dbReference type="PROSITE" id="PS51898">
    <property type="entry name" value="TYR_RECOMBINASE"/>
    <property type="match status" value="1"/>
</dbReference>
<dbReference type="InterPro" id="IPR010998">
    <property type="entry name" value="Integrase_recombinase_N"/>
</dbReference>
<dbReference type="GO" id="GO:0003677">
    <property type="term" value="F:DNA binding"/>
    <property type="evidence" value="ECO:0007669"/>
    <property type="project" value="UniProtKB-KW"/>
</dbReference>
<dbReference type="CDD" id="cd01189">
    <property type="entry name" value="INT_ICEBs1_C_like"/>
    <property type="match status" value="1"/>
</dbReference>
<evidence type="ECO:0000259" key="4">
    <source>
        <dbReference type="PROSITE" id="PS51898"/>
    </source>
</evidence>
<dbReference type="Gene3D" id="1.10.443.10">
    <property type="entry name" value="Intergrase catalytic core"/>
    <property type="match status" value="1"/>
</dbReference>
<evidence type="ECO:0000313" key="6">
    <source>
        <dbReference type="Proteomes" id="UP000617426"/>
    </source>
</evidence>
<dbReference type="Pfam" id="PF00589">
    <property type="entry name" value="Phage_integrase"/>
    <property type="match status" value="1"/>
</dbReference>
<dbReference type="EMBL" id="JACHMK010000001">
    <property type="protein sequence ID" value="MBB6333676.1"/>
    <property type="molecule type" value="Genomic_DNA"/>
</dbReference>
<dbReference type="RefSeq" id="WP_184451365.1">
    <property type="nucleotide sequence ID" value="NZ_JACHMK010000001.1"/>
</dbReference>
<name>A0A923E4U8_9ACTO</name>
<comment type="caution">
    <text evidence="5">The sequence shown here is derived from an EMBL/GenBank/DDBJ whole genome shotgun (WGS) entry which is preliminary data.</text>
</comment>
<reference evidence="5" key="1">
    <citation type="submission" date="2020-08" db="EMBL/GenBank/DDBJ databases">
        <title>Sequencing the genomes of 1000 actinobacteria strains.</title>
        <authorList>
            <person name="Klenk H.-P."/>
        </authorList>
    </citation>
    <scope>NUCLEOTIDE SEQUENCE</scope>
    <source>
        <strain evidence="5">DSM 10695</strain>
    </source>
</reference>
<dbReference type="InterPro" id="IPR002104">
    <property type="entry name" value="Integrase_catalytic"/>
</dbReference>
<dbReference type="GO" id="GO:0006310">
    <property type="term" value="P:DNA recombination"/>
    <property type="evidence" value="ECO:0007669"/>
    <property type="project" value="UniProtKB-KW"/>
</dbReference>
<dbReference type="AlphaFoldDB" id="A0A923E4U8"/>
<comment type="similarity">
    <text evidence="1">Belongs to the 'phage' integrase family.</text>
</comment>